<dbReference type="InterPro" id="IPR007855">
    <property type="entry name" value="RDRP"/>
</dbReference>
<comment type="similarity">
    <text evidence="1">Belongs to the RdRP family.</text>
</comment>
<dbReference type="Proteomes" id="UP000193560">
    <property type="component" value="Unassembled WGS sequence"/>
</dbReference>
<evidence type="ECO:0000256" key="2">
    <source>
        <dbReference type="SAM" id="MobiDB-lite"/>
    </source>
</evidence>
<feature type="domain" description="RDRP core" evidence="3">
    <location>
        <begin position="323"/>
        <end position="758"/>
    </location>
</feature>
<keyword evidence="5" id="KW-1185">Reference proteome</keyword>
<dbReference type="AlphaFoldDB" id="A0A1X2I5R3"/>
<dbReference type="GO" id="GO:0030422">
    <property type="term" value="P:siRNA processing"/>
    <property type="evidence" value="ECO:0007669"/>
    <property type="project" value="TreeGrafter"/>
</dbReference>
<sequence length="758" mass="86324">MKYGKTLSEDQRPTHCNAQSLSLGVMLTPTDFVDEWSTDTDVKLSVFYDKRQLKAEFRHINTTYFLEIKFKDITNDVVVENIGSAIYLTIPLKQPAMFSFYDHQAQPITSSTKSTRTACSRANRIPLHAPHTTDSTPGAASGKRSPTQTGSSRKSGTLQLTANENFLRLETWTVYRIKFNPSPANKHYVYKLLNGMADYNLVPRKHQQLGQSLTVVPTHTLPRPLNHEDRTKFLPFDVLYMLECCITPNYLLERNLNDEFYTALQKLDPKLTCLVLDYIAQDRKRVWDPLTTLKAIWKKYNKKVINYKRQVPPHCSILRKIIITPTAAYVQPPTLETTNRIVRRYERHADRFIRVQFTDEDLMRIGPSFHQKNKEKIYNRVFQILTNGIKIGNRHYDYLGFSSSQLREHGCWFFAPYGKNDIVQEASDYDLNADSIREWMGDFSDIKIVAKHAARIGQCFSSTKAIFELKKDQVEFINDIVHNGYTFSDGVGNISFELASEVARKMSIRVVPSAFQFRLGGAKGVLMVADKLKGFKVQLRPSQIKFNSDHYMLEVIRTSSHISAYLNRQAITLLSSLGVKDDVFMDKLNAILTSLNGMLAHSEAAIKILQANADEFGTSRFMANIISAGYLERQDPFIKNLLNMFRVIMLKNLKEKAKIHVEKGAFLFGVVDETRSLKANEVFCQVSTDATQTMRTVIKGECVVFRNPCFHPGDIRVVTAVDCPNLHHLKDVLVFSGVGYRDIPSMCSGGDLDGDDYT</sequence>
<dbReference type="OrthoDB" id="6513042at2759"/>
<gene>
    <name evidence="4" type="ORF">BCR42DRAFT_334290</name>
</gene>
<proteinExistence type="inferred from homology"/>
<evidence type="ECO:0000313" key="4">
    <source>
        <dbReference type="EMBL" id="ORZ09851.1"/>
    </source>
</evidence>
<name>A0A1X2I5R3_9FUNG</name>
<evidence type="ECO:0000259" key="3">
    <source>
        <dbReference type="Pfam" id="PF05183"/>
    </source>
</evidence>
<dbReference type="GO" id="GO:0003968">
    <property type="term" value="F:RNA-directed RNA polymerase activity"/>
    <property type="evidence" value="ECO:0007669"/>
    <property type="project" value="UniProtKB-KW"/>
</dbReference>
<keyword evidence="1" id="KW-0808">Transferase</keyword>
<dbReference type="PANTHER" id="PTHR23079:SF55">
    <property type="entry name" value="RNA-DIRECTED RNA POLYMERASE"/>
    <property type="match status" value="1"/>
</dbReference>
<dbReference type="GO" id="GO:0003723">
    <property type="term" value="F:RNA binding"/>
    <property type="evidence" value="ECO:0007669"/>
    <property type="project" value="UniProtKB-KW"/>
</dbReference>
<feature type="compositionally biased region" description="Polar residues" evidence="2">
    <location>
        <begin position="132"/>
        <end position="157"/>
    </location>
</feature>
<dbReference type="Pfam" id="PF05183">
    <property type="entry name" value="RdRP"/>
    <property type="match status" value="1"/>
</dbReference>
<reference evidence="4 5" key="1">
    <citation type="submission" date="2016-07" db="EMBL/GenBank/DDBJ databases">
        <title>Pervasive Adenine N6-methylation of Active Genes in Fungi.</title>
        <authorList>
            <consortium name="DOE Joint Genome Institute"/>
            <person name="Mondo S.J."/>
            <person name="Dannebaum R.O."/>
            <person name="Kuo R.C."/>
            <person name="Labutti K."/>
            <person name="Haridas S."/>
            <person name="Kuo A."/>
            <person name="Salamov A."/>
            <person name="Ahrendt S.R."/>
            <person name="Lipzen A."/>
            <person name="Sullivan W."/>
            <person name="Andreopoulos W.B."/>
            <person name="Clum A."/>
            <person name="Lindquist E."/>
            <person name="Daum C."/>
            <person name="Ramamoorthy G.K."/>
            <person name="Gryganskyi A."/>
            <person name="Culley D."/>
            <person name="Magnuson J.K."/>
            <person name="James T.Y."/>
            <person name="O'Malley M.A."/>
            <person name="Stajich J.E."/>
            <person name="Spatafora J.W."/>
            <person name="Visel A."/>
            <person name="Grigoriev I.V."/>
        </authorList>
    </citation>
    <scope>NUCLEOTIDE SEQUENCE [LARGE SCALE GENOMIC DNA]</scope>
    <source>
        <strain evidence="4 5">NRRL 1336</strain>
    </source>
</reference>
<dbReference type="EMBL" id="MCGE01000026">
    <property type="protein sequence ID" value="ORZ09851.1"/>
    <property type="molecule type" value="Genomic_DNA"/>
</dbReference>
<dbReference type="GO" id="GO:0031380">
    <property type="term" value="C:nuclear RNA-directed RNA polymerase complex"/>
    <property type="evidence" value="ECO:0007669"/>
    <property type="project" value="TreeGrafter"/>
</dbReference>
<protein>
    <recommendedName>
        <fullName evidence="1">RNA-dependent RNA polymerase</fullName>
        <ecNumber evidence="1">2.7.7.48</ecNumber>
    </recommendedName>
</protein>
<organism evidence="4 5">
    <name type="scientific">Absidia repens</name>
    <dbReference type="NCBI Taxonomy" id="90262"/>
    <lineage>
        <taxon>Eukaryota</taxon>
        <taxon>Fungi</taxon>
        <taxon>Fungi incertae sedis</taxon>
        <taxon>Mucoromycota</taxon>
        <taxon>Mucoromycotina</taxon>
        <taxon>Mucoromycetes</taxon>
        <taxon>Mucorales</taxon>
        <taxon>Cunninghamellaceae</taxon>
        <taxon>Absidia</taxon>
    </lineage>
</organism>
<evidence type="ECO:0000256" key="1">
    <source>
        <dbReference type="RuleBase" id="RU363098"/>
    </source>
</evidence>
<comment type="caution">
    <text evidence="4">The sequence shown here is derived from an EMBL/GenBank/DDBJ whole genome shotgun (WGS) entry which is preliminary data.</text>
</comment>
<dbReference type="STRING" id="90262.A0A1X2I5R3"/>
<dbReference type="EC" id="2.7.7.48" evidence="1"/>
<keyword evidence="1" id="KW-0696">RNA-directed RNA polymerase</keyword>
<keyword evidence="1" id="KW-0694">RNA-binding</keyword>
<keyword evidence="1" id="KW-0548">Nucleotidyltransferase</keyword>
<accession>A0A1X2I5R3</accession>
<dbReference type="PANTHER" id="PTHR23079">
    <property type="entry name" value="RNA-DEPENDENT RNA POLYMERASE"/>
    <property type="match status" value="1"/>
</dbReference>
<evidence type="ECO:0000313" key="5">
    <source>
        <dbReference type="Proteomes" id="UP000193560"/>
    </source>
</evidence>
<dbReference type="InterPro" id="IPR057596">
    <property type="entry name" value="RDRP_core"/>
</dbReference>
<feature type="region of interest" description="Disordered" evidence="2">
    <location>
        <begin position="123"/>
        <end position="157"/>
    </location>
</feature>
<comment type="catalytic activity">
    <reaction evidence="1">
        <text>RNA(n) + a ribonucleoside 5'-triphosphate = RNA(n+1) + diphosphate</text>
        <dbReference type="Rhea" id="RHEA:21248"/>
        <dbReference type="Rhea" id="RHEA-COMP:14527"/>
        <dbReference type="Rhea" id="RHEA-COMP:17342"/>
        <dbReference type="ChEBI" id="CHEBI:33019"/>
        <dbReference type="ChEBI" id="CHEBI:61557"/>
        <dbReference type="ChEBI" id="CHEBI:140395"/>
        <dbReference type="EC" id="2.7.7.48"/>
    </reaction>
</comment>